<name>A0A2I2KZP7_9ACTN</name>
<dbReference type="PANTHER" id="PTHR11941">
    <property type="entry name" value="ENOYL-COA HYDRATASE-RELATED"/>
    <property type="match status" value="1"/>
</dbReference>
<evidence type="ECO:0000256" key="3">
    <source>
        <dbReference type="RuleBase" id="RU003707"/>
    </source>
</evidence>
<evidence type="ECO:0000256" key="4">
    <source>
        <dbReference type="SAM" id="MobiDB-lite"/>
    </source>
</evidence>
<dbReference type="CDD" id="cd06558">
    <property type="entry name" value="crotonase-like"/>
    <property type="match status" value="1"/>
</dbReference>
<feature type="compositionally biased region" description="Gly residues" evidence="4">
    <location>
        <begin position="1"/>
        <end position="10"/>
    </location>
</feature>
<dbReference type="PROSITE" id="PS00166">
    <property type="entry name" value="ENOYL_COA_HYDRATASE"/>
    <property type="match status" value="1"/>
</dbReference>
<dbReference type="Pfam" id="PF00378">
    <property type="entry name" value="ECH_1"/>
    <property type="match status" value="1"/>
</dbReference>
<keyword evidence="6" id="KW-1185">Reference proteome</keyword>
<dbReference type="InterPro" id="IPR001753">
    <property type="entry name" value="Enoyl-CoA_hydra/iso"/>
</dbReference>
<dbReference type="RefSeq" id="WP_101834860.1">
    <property type="nucleotide sequence ID" value="NZ_FZMO01000527.1"/>
</dbReference>
<dbReference type="Gene3D" id="1.10.12.10">
    <property type="entry name" value="Lyase 2-enoyl-coa Hydratase, Chain A, domain 2"/>
    <property type="match status" value="1"/>
</dbReference>
<dbReference type="InterPro" id="IPR029045">
    <property type="entry name" value="ClpP/crotonase-like_dom_sf"/>
</dbReference>
<dbReference type="GO" id="GO:0006635">
    <property type="term" value="P:fatty acid beta-oxidation"/>
    <property type="evidence" value="ECO:0007669"/>
    <property type="project" value="TreeGrafter"/>
</dbReference>
<comment type="similarity">
    <text evidence="1 3">Belongs to the enoyl-CoA hydratase/isomerase family.</text>
</comment>
<evidence type="ECO:0000256" key="2">
    <source>
        <dbReference type="ARBA" id="ARBA00023239"/>
    </source>
</evidence>
<dbReference type="InterPro" id="IPR014748">
    <property type="entry name" value="Enoyl-CoA_hydra_C"/>
</dbReference>
<dbReference type="PANTHER" id="PTHR11941:SF130">
    <property type="entry name" value="ENOYL-COA HYDRATASE ECHA12-RELATED"/>
    <property type="match status" value="1"/>
</dbReference>
<organism evidence="5 6">
    <name type="scientific">Frankia canadensis</name>
    <dbReference type="NCBI Taxonomy" id="1836972"/>
    <lineage>
        <taxon>Bacteria</taxon>
        <taxon>Bacillati</taxon>
        <taxon>Actinomycetota</taxon>
        <taxon>Actinomycetes</taxon>
        <taxon>Frankiales</taxon>
        <taxon>Frankiaceae</taxon>
        <taxon>Frankia</taxon>
    </lineage>
</organism>
<keyword evidence="2 5" id="KW-0456">Lyase</keyword>
<dbReference type="InterPro" id="IPR018376">
    <property type="entry name" value="Enoyl-CoA_hyd/isom_CS"/>
</dbReference>
<dbReference type="EMBL" id="FZMO01000527">
    <property type="protein sequence ID" value="SNQ51138.1"/>
    <property type="molecule type" value="Genomic_DNA"/>
</dbReference>
<dbReference type="SUPFAM" id="SSF52096">
    <property type="entry name" value="ClpP/crotonase"/>
    <property type="match status" value="1"/>
</dbReference>
<dbReference type="Gene3D" id="3.90.226.10">
    <property type="entry name" value="2-enoyl-CoA Hydratase, Chain A, domain 1"/>
    <property type="match status" value="1"/>
</dbReference>
<dbReference type="OrthoDB" id="9777711at2"/>
<dbReference type="EC" id="4.2.1.17" evidence="5"/>
<evidence type="ECO:0000313" key="5">
    <source>
        <dbReference type="EMBL" id="SNQ51138.1"/>
    </source>
</evidence>
<protein>
    <submittedName>
        <fullName evidence="5">Putative enoyl-CoA hydratase echA12</fullName>
        <ecNumber evidence="5">4.2.1.17</ecNumber>
    </submittedName>
</protein>
<dbReference type="AlphaFoldDB" id="A0A2I2KZP7"/>
<reference evidence="5 6" key="1">
    <citation type="submission" date="2017-06" db="EMBL/GenBank/DDBJ databases">
        <authorList>
            <person name="Kim H.J."/>
            <person name="Triplett B.A."/>
        </authorList>
    </citation>
    <scope>NUCLEOTIDE SEQUENCE [LARGE SCALE GENOMIC DNA]</scope>
    <source>
        <strain evidence="5">FRACA_ARgP5</strain>
    </source>
</reference>
<dbReference type="Proteomes" id="UP000234331">
    <property type="component" value="Unassembled WGS sequence"/>
</dbReference>
<gene>
    <name evidence="5" type="primary">echA</name>
    <name evidence="5" type="ORF">FRACA_610019</name>
</gene>
<evidence type="ECO:0000313" key="6">
    <source>
        <dbReference type="Proteomes" id="UP000234331"/>
    </source>
</evidence>
<feature type="compositionally biased region" description="Low complexity" evidence="4">
    <location>
        <begin position="11"/>
        <end position="21"/>
    </location>
</feature>
<evidence type="ECO:0000256" key="1">
    <source>
        <dbReference type="ARBA" id="ARBA00005254"/>
    </source>
</evidence>
<feature type="region of interest" description="Disordered" evidence="4">
    <location>
        <begin position="1"/>
        <end position="21"/>
    </location>
</feature>
<proteinExistence type="inferred from homology"/>
<sequence>MADSGTGGGSTTTSANGTAPGAEAALAVEGEATPLRVERVEPSIAVLTLSRPKQLNALTPELVDLIRETLVELGGDASVRAVVLTGAGRAFCAGLDIARQVKRNEGRARSSAERFASQENFASMVRAIRAIPQPVIAAVNGAAAGAGMGLALAADIRIAAESARFHVAAVKIGLSAGECGISYHLPRHIGSSRAAEIMMTGRPVDAAEADRIGLVSRVVPAGELLEAALDTARAIVANSPFGVMLTKRALWSNLDVTFDTALEIENRTQILTSMSNDHAEAMRAFLDKRPAAFTGR</sequence>
<accession>A0A2I2KZP7</accession>
<dbReference type="GO" id="GO:0004300">
    <property type="term" value="F:enoyl-CoA hydratase activity"/>
    <property type="evidence" value="ECO:0007669"/>
    <property type="project" value="UniProtKB-EC"/>
</dbReference>